<dbReference type="InterPro" id="IPR020846">
    <property type="entry name" value="MFS_dom"/>
</dbReference>
<feature type="transmembrane region" description="Helical" evidence="7">
    <location>
        <begin position="286"/>
        <end position="309"/>
    </location>
</feature>
<evidence type="ECO:0000256" key="3">
    <source>
        <dbReference type="ARBA" id="ARBA00022475"/>
    </source>
</evidence>
<dbReference type="PROSITE" id="PS50850">
    <property type="entry name" value="MFS"/>
    <property type="match status" value="1"/>
</dbReference>
<dbReference type="EMBL" id="JAUSQU010000001">
    <property type="protein sequence ID" value="MDP9846600.1"/>
    <property type="molecule type" value="Genomic_DNA"/>
</dbReference>
<feature type="transmembrane region" description="Helical" evidence="7">
    <location>
        <begin position="30"/>
        <end position="52"/>
    </location>
</feature>
<reference evidence="9 10" key="1">
    <citation type="submission" date="2023-07" db="EMBL/GenBank/DDBJ databases">
        <title>Sequencing the genomes of 1000 actinobacteria strains.</title>
        <authorList>
            <person name="Klenk H.-P."/>
        </authorList>
    </citation>
    <scope>NUCLEOTIDE SEQUENCE [LARGE SCALE GENOMIC DNA]</scope>
    <source>
        <strain evidence="9 10">DSM 46740</strain>
    </source>
</reference>
<feature type="transmembrane region" description="Helical" evidence="7">
    <location>
        <begin position="315"/>
        <end position="333"/>
    </location>
</feature>
<dbReference type="Gene3D" id="1.20.1720.10">
    <property type="entry name" value="Multidrug resistance protein D"/>
    <property type="match status" value="1"/>
</dbReference>
<dbReference type="CDD" id="cd17321">
    <property type="entry name" value="MFS_MMR_MDR_like"/>
    <property type="match status" value="1"/>
</dbReference>
<feature type="transmembrane region" description="Helical" evidence="7">
    <location>
        <begin position="378"/>
        <end position="402"/>
    </location>
</feature>
<keyword evidence="3" id="KW-1003">Cell membrane</keyword>
<evidence type="ECO:0000313" key="10">
    <source>
        <dbReference type="Proteomes" id="UP001225356"/>
    </source>
</evidence>
<dbReference type="PANTHER" id="PTHR42718">
    <property type="entry name" value="MAJOR FACILITATOR SUPERFAMILY MULTIDRUG TRANSPORTER MFSC"/>
    <property type="match status" value="1"/>
</dbReference>
<feature type="transmembrane region" description="Helical" evidence="7">
    <location>
        <begin position="214"/>
        <end position="236"/>
    </location>
</feature>
<dbReference type="InterPro" id="IPR011701">
    <property type="entry name" value="MFS"/>
</dbReference>
<keyword evidence="5 7" id="KW-1133">Transmembrane helix</keyword>
<evidence type="ECO:0000256" key="7">
    <source>
        <dbReference type="SAM" id="Phobius"/>
    </source>
</evidence>
<evidence type="ECO:0000256" key="6">
    <source>
        <dbReference type="ARBA" id="ARBA00023136"/>
    </source>
</evidence>
<dbReference type="RefSeq" id="WP_307563216.1">
    <property type="nucleotide sequence ID" value="NZ_JAUSQU010000001.1"/>
</dbReference>
<feature type="transmembrane region" description="Helical" evidence="7">
    <location>
        <begin position="414"/>
        <end position="437"/>
    </location>
</feature>
<dbReference type="Proteomes" id="UP001225356">
    <property type="component" value="Unassembled WGS sequence"/>
</dbReference>
<evidence type="ECO:0000256" key="5">
    <source>
        <dbReference type="ARBA" id="ARBA00022989"/>
    </source>
</evidence>
<gene>
    <name evidence="9" type="ORF">J2853_005811</name>
</gene>
<evidence type="ECO:0000313" key="9">
    <source>
        <dbReference type="EMBL" id="MDP9846600.1"/>
    </source>
</evidence>
<protein>
    <submittedName>
        <fullName evidence="9">MFS family permease</fullName>
    </submittedName>
</protein>
<evidence type="ECO:0000256" key="4">
    <source>
        <dbReference type="ARBA" id="ARBA00022692"/>
    </source>
</evidence>
<dbReference type="InterPro" id="IPR036259">
    <property type="entry name" value="MFS_trans_sf"/>
</dbReference>
<evidence type="ECO:0000259" key="8">
    <source>
        <dbReference type="PROSITE" id="PS50850"/>
    </source>
</evidence>
<keyword evidence="2" id="KW-0813">Transport</keyword>
<feature type="transmembrane region" description="Helical" evidence="7">
    <location>
        <begin position="95"/>
        <end position="119"/>
    </location>
</feature>
<dbReference type="Pfam" id="PF07690">
    <property type="entry name" value="MFS_1"/>
    <property type="match status" value="1"/>
</dbReference>
<comment type="caution">
    <text evidence="9">The sequence shown here is derived from an EMBL/GenBank/DDBJ whole genome shotgun (WGS) entry which is preliminary data.</text>
</comment>
<feature type="transmembrane region" description="Helical" evidence="7">
    <location>
        <begin position="183"/>
        <end position="202"/>
    </location>
</feature>
<feature type="transmembrane region" description="Helical" evidence="7">
    <location>
        <begin position="457"/>
        <end position="478"/>
    </location>
</feature>
<keyword evidence="10" id="KW-1185">Reference proteome</keyword>
<proteinExistence type="predicted"/>
<comment type="subcellular location">
    <subcellularLocation>
        <location evidence="1">Cell membrane</location>
        <topology evidence="1">Multi-pass membrane protein</topology>
    </subcellularLocation>
</comment>
<accession>A0ABT9QIM1</accession>
<dbReference type="Gene3D" id="1.20.1250.20">
    <property type="entry name" value="MFS general substrate transporter like domains"/>
    <property type="match status" value="1"/>
</dbReference>
<feature type="transmembrane region" description="Helical" evidence="7">
    <location>
        <begin position="158"/>
        <end position="177"/>
    </location>
</feature>
<feature type="transmembrane region" description="Helical" evidence="7">
    <location>
        <begin position="242"/>
        <end position="265"/>
    </location>
</feature>
<keyword evidence="4 7" id="KW-0812">Transmembrane</keyword>
<feature type="domain" description="Major facilitator superfamily (MFS) profile" evidence="8">
    <location>
        <begin position="28"/>
        <end position="483"/>
    </location>
</feature>
<evidence type="ECO:0000256" key="2">
    <source>
        <dbReference type="ARBA" id="ARBA00022448"/>
    </source>
</evidence>
<keyword evidence="6 7" id="KW-0472">Membrane</keyword>
<feature type="transmembrane region" description="Helical" evidence="7">
    <location>
        <begin position="125"/>
        <end position="146"/>
    </location>
</feature>
<feature type="transmembrane region" description="Helical" evidence="7">
    <location>
        <begin position="345"/>
        <end position="366"/>
    </location>
</feature>
<dbReference type="PANTHER" id="PTHR42718:SF46">
    <property type="entry name" value="BLR6921 PROTEIN"/>
    <property type="match status" value="1"/>
</dbReference>
<feature type="transmembrane region" description="Helical" evidence="7">
    <location>
        <begin position="64"/>
        <end position="83"/>
    </location>
</feature>
<dbReference type="SUPFAM" id="SSF103473">
    <property type="entry name" value="MFS general substrate transporter"/>
    <property type="match status" value="1"/>
</dbReference>
<organism evidence="9 10">
    <name type="scientific">Streptosporangium lutulentum</name>
    <dbReference type="NCBI Taxonomy" id="1461250"/>
    <lineage>
        <taxon>Bacteria</taxon>
        <taxon>Bacillati</taxon>
        <taxon>Actinomycetota</taxon>
        <taxon>Actinomycetes</taxon>
        <taxon>Streptosporangiales</taxon>
        <taxon>Streptosporangiaceae</taxon>
        <taxon>Streptosporangium</taxon>
    </lineage>
</organism>
<sequence length="484" mass="49082">MKRAGRVESVERAGRAERAERAERSGSVRAFALLGTVQSTLIFTITLIAVPLPEIGREFRLDPSGLFTVSVAYGLSFSGLLLFGGRLADRYGGRALFATGLAVFATASAVAALAPGFAVLVGARFAQGVGAALTAPAAMAVLRAVLPDPDRYARAMATWGGLSVLGATAGTLLSGVVTTWVSWRWMFGLALLVSVVALPLTPRWLPAAAPTGPAALDLPGAALATAGVTLFSYGLLATDGHSWASATVLVPLVTGLALLAAFAAVELRGRDPLLPPAFLADRRRAVALPAIALSAAGTTTVSLLLALYLQQIRGWSPLWTSLAFVPYALSLLIAGRLAGRFIARFGARTVVGAGLAVAAGGLFLLSGLDPRTEYVTGLLPGIVLLPAGVASVFAGAAVLAVAGVPRRQAGLAGGVMNTAMELGPTVGLALLMTVAAARTSHVTAGGASPQAATTGGYAWALGAAGFAFALLALTAVAVRPRSEE</sequence>
<evidence type="ECO:0000256" key="1">
    <source>
        <dbReference type="ARBA" id="ARBA00004651"/>
    </source>
</evidence>
<name>A0ABT9QIM1_9ACTN</name>